<name>A0A2M7D743_9BACT</name>
<dbReference type="AlphaFoldDB" id="A0A2M7D743"/>
<dbReference type="EMBL" id="PEUA01000070">
    <property type="protein sequence ID" value="PIV41699.1"/>
    <property type="molecule type" value="Genomic_DNA"/>
</dbReference>
<accession>A0A2M7D743</accession>
<comment type="caution">
    <text evidence="1">The sequence shown here is derived from an EMBL/GenBank/DDBJ whole genome shotgun (WGS) entry which is preliminary data.</text>
</comment>
<protein>
    <submittedName>
        <fullName evidence="1">Uncharacterized protein</fullName>
    </submittedName>
</protein>
<dbReference type="Proteomes" id="UP000230304">
    <property type="component" value="Unassembled WGS sequence"/>
</dbReference>
<evidence type="ECO:0000313" key="1">
    <source>
        <dbReference type="EMBL" id="PIV41699.1"/>
    </source>
</evidence>
<feature type="non-terminal residue" evidence="1">
    <location>
        <position position="207"/>
    </location>
</feature>
<evidence type="ECO:0000313" key="2">
    <source>
        <dbReference type="Proteomes" id="UP000230304"/>
    </source>
</evidence>
<gene>
    <name evidence="1" type="ORF">COS26_03210</name>
</gene>
<sequence length="207" mass="24046">MENNKIVKILQEFWPRNKAKGLLAQSILANEIEENAFGKNGRDKFLPGCWLLAPKSLDFYKFRFSFFIHQAVINEKEIKSVNFEKFLGNLYRPFHAIAEFLNNAGIGVIYAIPFTKDGNLPYSEIGKRLFENIGWAFFSFENGNFIPKNPIEFFKKWEGDRGRPSYGGNWDKTITATMKKQDEKILIELLLNELFYVGFIKSILKKP</sequence>
<proteinExistence type="predicted"/>
<reference evidence="2" key="1">
    <citation type="submission" date="2017-09" db="EMBL/GenBank/DDBJ databases">
        <title>Depth-based differentiation of microbial function through sediment-hosted aquifers and enrichment of novel symbionts in the deep terrestrial subsurface.</title>
        <authorList>
            <person name="Probst A.J."/>
            <person name="Ladd B."/>
            <person name="Jarett J.K."/>
            <person name="Geller-Mcgrath D.E."/>
            <person name="Sieber C.M.K."/>
            <person name="Emerson J.B."/>
            <person name="Anantharaman K."/>
            <person name="Thomas B.C."/>
            <person name="Malmstrom R."/>
            <person name="Stieglmeier M."/>
            <person name="Klingl A."/>
            <person name="Woyke T."/>
            <person name="Ryan C.M."/>
            <person name="Banfield J.F."/>
        </authorList>
    </citation>
    <scope>NUCLEOTIDE SEQUENCE [LARGE SCALE GENOMIC DNA]</scope>
</reference>
<organism evidence="1 2">
    <name type="scientific">Candidatus Nealsonbacteria bacterium CG02_land_8_20_14_3_00_40_11</name>
    <dbReference type="NCBI Taxonomy" id="1974700"/>
    <lineage>
        <taxon>Bacteria</taxon>
        <taxon>Candidatus Nealsoniibacteriota</taxon>
    </lineage>
</organism>